<dbReference type="Gene3D" id="3.40.630.30">
    <property type="match status" value="1"/>
</dbReference>
<dbReference type="Proteomes" id="UP001259803">
    <property type="component" value="Unassembled WGS sequence"/>
</dbReference>
<organism evidence="2 3">
    <name type="scientific">Croceicoccus esteveae</name>
    <dbReference type="NCBI Taxonomy" id="3075597"/>
    <lineage>
        <taxon>Bacteria</taxon>
        <taxon>Pseudomonadati</taxon>
        <taxon>Pseudomonadota</taxon>
        <taxon>Alphaproteobacteria</taxon>
        <taxon>Sphingomonadales</taxon>
        <taxon>Erythrobacteraceae</taxon>
        <taxon>Croceicoccus</taxon>
    </lineage>
</organism>
<dbReference type="InterPro" id="IPR016181">
    <property type="entry name" value="Acyl_CoA_acyltransferase"/>
</dbReference>
<protein>
    <submittedName>
        <fullName evidence="2">N-acetyltransferase</fullName>
        <ecNumber evidence="2">2.3.1.-</ecNumber>
    </submittedName>
</protein>
<proteinExistence type="predicted"/>
<accession>A0ABU2ZEH4</accession>
<dbReference type="InterPro" id="IPR000182">
    <property type="entry name" value="GNAT_dom"/>
</dbReference>
<dbReference type="CDD" id="cd04301">
    <property type="entry name" value="NAT_SF"/>
    <property type="match status" value="1"/>
</dbReference>
<dbReference type="GO" id="GO:0016746">
    <property type="term" value="F:acyltransferase activity"/>
    <property type="evidence" value="ECO:0007669"/>
    <property type="project" value="UniProtKB-KW"/>
</dbReference>
<dbReference type="SUPFAM" id="SSF55729">
    <property type="entry name" value="Acyl-CoA N-acyltransferases (Nat)"/>
    <property type="match status" value="1"/>
</dbReference>
<dbReference type="PROSITE" id="PS51186">
    <property type="entry name" value="GNAT"/>
    <property type="match status" value="1"/>
</dbReference>
<keyword evidence="2" id="KW-0012">Acyltransferase</keyword>
<keyword evidence="2" id="KW-0808">Transferase</keyword>
<keyword evidence="3" id="KW-1185">Reference proteome</keyword>
<comment type="caution">
    <text evidence="2">The sequence shown here is derived from an EMBL/GenBank/DDBJ whole genome shotgun (WGS) entry which is preliminary data.</text>
</comment>
<dbReference type="RefSeq" id="WP_311339559.1">
    <property type="nucleotide sequence ID" value="NZ_JAVRHS010000001.1"/>
</dbReference>
<name>A0ABU2ZEH4_9SPHN</name>
<reference evidence="2 3" key="1">
    <citation type="submission" date="2023-09" db="EMBL/GenBank/DDBJ databases">
        <authorList>
            <person name="Rey-Velasco X."/>
        </authorList>
    </citation>
    <scope>NUCLEOTIDE SEQUENCE [LARGE SCALE GENOMIC DNA]</scope>
    <source>
        <strain evidence="2 3">F390</strain>
    </source>
</reference>
<evidence type="ECO:0000313" key="3">
    <source>
        <dbReference type="Proteomes" id="UP001259803"/>
    </source>
</evidence>
<dbReference type="EC" id="2.3.1.-" evidence="2"/>
<evidence type="ECO:0000313" key="2">
    <source>
        <dbReference type="EMBL" id="MDT0575008.1"/>
    </source>
</evidence>
<dbReference type="Pfam" id="PF00583">
    <property type="entry name" value="Acetyltransf_1"/>
    <property type="match status" value="1"/>
</dbReference>
<feature type="domain" description="N-acetyltransferase" evidence="1">
    <location>
        <begin position="5"/>
        <end position="158"/>
    </location>
</feature>
<sequence>MASIIPLSNVETGMIEDLLDLAFDPQRQRRTAYLVREGMDWLPALSFAALDDEEMLTGTIQCWPVGLTDPAGRVHPLVMVGPVAVVPGAQNTGFGRMLMLTALKALSETSGARGPLPQVLVGDPAYYGRFFGFVADHTAGWRLPGPYDPARLLCRTANPLVLPTHGMLGPWTRAVPSVQ</sequence>
<gene>
    <name evidence="2" type="ORF">RM533_02280</name>
</gene>
<dbReference type="EMBL" id="JAVRHS010000001">
    <property type="protein sequence ID" value="MDT0575008.1"/>
    <property type="molecule type" value="Genomic_DNA"/>
</dbReference>
<evidence type="ECO:0000259" key="1">
    <source>
        <dbReference type="PROSITE" id="PS51186"/>
    </source>
</evidence>